<dbReference type="AlphaFoldDB" id="A0AAX1MHU9"/>
<protein>
    <submittedName>
        <fullName evidence="1">Uncharacterized protein</fullName>
    </submittedName>
</protein>
<dbReference type="RefSeq" id="WP_212639097.1">
    <property type="nucleotide sequence ID" value="NZ_CP059558.1"/>
</dbReference>
<dbReference type="Proteomes" id="UP000679388">
    <property type="component" value="Chromosome"/>
</dbReference>
<accession>A0AAX1MHU9</accession>
<organism evidence="1 2">
    <name type="scientific">Acinetobacter junii</name>
    <dbReference type="NCBI Taxonomy" id="40215"/>
    <lineage>
        <taxon>Bacteria</taxon>
        <taxon>Pseudomonadati</taxon>
        <taxon>Pseudomonadota</taxon>
        <taxon>Gammaproteobacteria</taxon>
        <taxon>Moraxellales</taxon>
        <taxon>Moraxellaceae</taxon>
        <taxon>Acinetobacter</taxon>
    </lineage>
</organism>
<evidence type="ECO:0000313" key="2">
    <source>
        <dbReference type="Proteomes" id="UP000679388"/>
    </source>
</evidence>
<evidence type="ECO:0000313" key="1">
    <source>
        <dbReference type="EMBL" id="QUY37138.1"/>
    </source>
</evidence>
<sequence>MQQTEESILRNLSVNDWVQRLQNHYLRADGPYGSTKLTSLDVTPAGLAAAVDAVDCSDEVVLKAFMALFSRSYVQKILGTKIHESSGLYAYNNFHLLVLSCVVAATTTNAGDSKQYRERLGALLDDGKGAEQKVDGVNSLWKALAIWVNKKGDLYREIVLPEPGSWTLIGYAAKLAYPSRKDRAYLKKILKELPDKALDNQNILLNYLKGSSYRLPERMRDDLADLIRCYGNNQSIETHHFWQLIENILVEISREEPKHSTLLWSISVSFGGWDGEELEDVFMSRGNRRAELENPFWHGTFSQLLTEYRTPPQIKKLLDSGCIILCESYGGLWTQDDRKPKEKQKAIILSCSEKIVKNFKKSLKLGHRWYCSETMSFSSALQITAGKGISDSNHQNTELRIEGGIPLGRGKWLSRPGYLPNIYIEKDAKLSISPPLKLQAVGNIINIIELIKIDGEWRIEWKLKNNTCFKLVRFFKNAPLVSKWPERSDRYEAAVELSYEDGVPLTNSEIVTSSSGIFPNQLSDALEAIYARAGAPRSESEIIGILRTVLPTDSKLKYLVWDVLRSLEEAGWLEQDIKRSWRGRVWRVLPPRIVITGENTAIVEGAIAAAEFDFLRIEAQRVGVNIHVNSALPFAAPVIGLIGTGLWELAEILGWPFLRAKIPEIKTAPNCWPLENRTEMGRKLAGVWKADPGLFVSELQQKPKGPTLSRLVREDDRDVFRIEEGSTTFISTQRIVALLEYARRTNNPLFIYRDRCLERQGAGGYLPLPVAQWLRRSTGIQSGPCLTCDQSYSYHYGVNEQQLAVLEKVFACAIQGHKKSKSNNQVMKIAKQRHRGMRLSHFIYGN</sequence>
<dbReference type="GeneID" id="70091422"/>
<proteinExistence type="predicted"/>
<dbReference type="EMBL" id="CP059558">
    <property type="protein sequence ID" value="QUY37138.1"/>
    <property type="molecule type" value="Genomic_DNA"/>
</dbReference>
<reference evidence="1" key="1">
    <citation type="submission" date="2020-07" db="EMBL/GenBank/DDBJ databases">
        <title>Acinetobacter junii strain YR7 chromosome and plasmid pNDM-YR7.</title>
        <authorList>
            <person name="Tang B."/>
        </authorList>
    </citation>
    <scope>NUCLEOTIDE SEQUENCE</scope>
    <source>
        <strain evidence="1">YR7</strain>
    </source>
</reference>
<gene>
    <name evidence="1" type="ORF">H2677_02780</name>
</gene>
<name>A0AAX1MHU9_ACIJU</name>